<protein>
    <submittedName>
        <fullName evidence="2">Uncharacterized protein</fullName>
    </submittedName>
</protein>
<sequence length="51" mass="5865">MERHTVDERKVARSAASSTKASAKLEDRILPPDFVRSPRITELLDKRRRSS</sequence>
<evidence type="ECO:0000313" key="3">
    <source>
        <dbReference type="Proteomes" id="UP000245469"/>
    </source>
</evidence>
<name>A0A315ZI13_9ACTN</name>
<accession>A0A315ZI13</accession>
<dbReference type="RefSeq" id="WP_170131696.1">
    <property type="nucleotide sequence ID" value="NZ_QGDQ01000058.1"/>
</dbReference>
<feature type="region of interest" description="Disordered" evidence="1">
    <location>
        <begin position="1"/>
        <end position="29"/>
    </location>
</feature>
<reference evidence="2 3" key="1">
    <citation type="submission" date="2018-03" db="EMBL/GenBank/DDBJ databases">
        <title>Genomic Encyclopedia of Archaeal and Bacterial Type Strains, Phase II (KMG-II): from individual species to whole genera.</title>
        <authorList>
            <person name="Goeker M."/>
        </authorList>
    </citation>
    <scope>NUCLEOTIDE SEQUENCE [LARGE SCALE GENOMIC DNA]</scope>
    <source>
        <strain evidence="2 3">DSM 44889</strain>
    </source>
</reference>
<comment type="caution">
    <text evidence="2">The sequence shown here is derived from an EMBL/GenBank/DDBJ whole genome shotgun (WGS) entry which is preliminary data.</text>
</comment>
<organism evidence="2 3">
    <name type="scientific">Quadrisphaera granulorum</name>
    <dbReference type="NCBI Taxonomy" id="317664"/>
    <lineage>
        <taxon>Bacteria</taxon>
        <taxon>Bacillati</taxon>
        <taxon>Actinomycetota</taxon>
        <taxon>Actinomycetes</taxon>
        <taxon>Kineosporiales</taxon>
        <taxon>Kineosporiaceae</taxon>
        <taxon>Quadrisphaera</taxon>
    </lineage>
</organism>
<evidence type="ECO:0000313" key="2">
    <source>
        <dbReference type="EMBL" id="PWJ45161.1"/>
    </source>
</evidence>
<dbReference type="EMBL" id="QGDQ01000058">
    <property type="protein sequence ID" value="PWJ45161.1"/>
    <property type="molecule type" value="Genomic_DNA"/>
</dbReference>
<feature type="compositionally biased region" description="Basic and acidic residues" evidence="1">
    <location>
        <begin position="1"/>
        <end position="11"/>
    </location>
</feature>
<dbReference type="AlphaFoldDB" id="A0A315ZI13"/>
<gene>
    <name evidence="2" type="ORF">BXY45_1583</name>
</gene>
<proteinExistence type="predicted"/>
<dbReference type="Proteomes" id="UP000245469">
    <property type="component" value="Unassembled WGS sequence"/>
</dbReference>
<evidence type="ECO:0000256" key="1">
    <source>
        <dbReference type="SAM" id="MobiDB-lite"/>
    </source>
</evidence>
<keyword evidence="3" id="KW-1185">Reference proteome</keyword>